<feature type="transmembrane region" description="Helical" evidence="1">
    <location>
        <begin position="80"/>
        <end position="101"/>
    </location>
</feature>
<reference evidence="2 3" key="1">
    <citation type="journal article" date="2013" name="ISME J.">
        <title>A metabolic model for members of the genus Tetrasphaera involved in enhanced biological phosphorus removal.</title>
        <authorList>
            <person name="Kristiansen R."/>
            <person name="Nguyen H.T.T."/>
            <person name="Saunders A.M."/>
            <person name="Nielsen J.L."/>
            <person name="Wimmer R."/>
            <person name="Le V.Q."/>
            <person name="McIlroy S.J."/>
            <person name="Petrovski S."/>
            <person name="Seviour R.J."/>
            <person name="Calteau A."/>
            <person name="Nielsen K.L."/>
            <person name="Nielsen P.H."/>
        </authorList>
    </citation>
    <scope>NUCLEOTIDE SEQUENCE [LARGE SCALE GENOMIC DNA]</scope>
    <source>
        <strain evidence="2 3">T1-X7</strain>
    </source>
</reference>
<evidence type="ECO:0000256" key="1">
    <source>
        <dbReference type="SAM" id="Phobius"/>
    </source>
</evidence>
<feature type="transmembrane region" description="Helical" evidence="1">
    <location>
        <begin position="185"/>
        <end position="208"/>
    </location>
</feature>
<feature type="transmembrane region" description="Helical" evidence="1">
    <location>
        <begin position="53"/>
        <end position="73"/>
    </location>
</feature>
<keyword evidence="1" id="KW-0472">Membrane</keyword>
<organism evidence="2 3">
    <name type="scientific">Nostocoides japonicum T1-X7</name>
    <dbReference type="NCBI Taxonomy" id="1194083"/>
    <lineage>
        <taxon>Bacteria</taxon>
        <taxon>Bacillati</taxon>
        <taxon>Actinomycetota</taxon>
        <taxon>Actinomycetes</taxon>
        <taxon>Micrococcales</taxon>
        <taxon>Intrasporangiaceae</taxon>
        <taxon>Nostocoides</taxon>
    </lineage>
</organism>
<evidence type="ECO:0000313" key="2">
    <source>
        <dbReference type="EMBL" id="CCH80482.1"/>
    </source>
</evidence>
<sequence length="215" mass="22079">MRSPGTSFRAVEPEVGVEGSAWHTAWRSLRRAGLVAPELPSVAFIAVATSSGFRWGLVAAGLLLAAVLVVRLVRALPVRAVLGGAAGLAVTATIARITGVAASGLLTDIGTDLTIGVVLAASVAVRRPLFGILWRGLRRRSPVSSRPDRVVLRGYSLTTALAAAVLLVRGSLLAAVYVAGEPVAWLLGVKFALGLPGTLLVIAAFYAAGSLEDAP</sequence>
<evidence type="ECO:0008006" key="4">
    <source>
        <dbReference type="Google" id="ProtNLM"/>
    </source>
</evidence>
<dbReference type="STRING" id="1194083.BN12_960004"/>
<feature type="transmembrane region" description="Helical" evidence="1">
    <location>
        <begin position="113"/>
        <end position="134"/>
    </location>
</feature>
<keyword evidence="3" id="KW-1185">Reference proteome</keyword>
<dbReference type="Pfam" id="PF11361">
    <property type="entry name" value="DUF3159"/>
    <property type="match status" value="1"/>
</dbReference>
<accession>A0A077M603</accession>
<evidence type="ECO:0000313" key="3">
    <source>
        <dbReference type="Proteomes" id="UP000035721"/>
    </source>
</evidence>
<keyword evidence="1" id="KW-0812">Transmembrane</keyword>
<dbReference type="AlphaFoldDB" id="A0A077M603"/>
<keyword evidence="1" id="KW-1133">Transmembrane helix</keyword>
<feature type="transmembrane region" description="Helical" evidence="1">
    <location>
        <begin position="155"/>
        <end position="179"/>
    </location>
</feature>
<protein>
    <recommendedName>
        <fullName evidence="4">DUF3159 domain-containing protein</fullName>
    </recommendedName>
</protein>
<gene>
    <name evidence="2" type="ORF">BN12_960004</name>
</gene>
<dbReference type="Proteomes" id="UP000035721">
    <property type="component" value="Unassembled WGS sequence"/>
</dbReference>
<dbReference type="InterPro" id="IPR016566">
    <property type="entry name" value="UCP010219"/>
</dbReference>
<dbReference type="EMBL" id="CAJB01000432">
    <property type="protein sequence ID" value="CCH80482.1"/>
    <property type="molecule type" value="Genomic_DNA"/>
</dbReference>
<comment type="caution">
    <text evidence="2">The sequence shown here is derived from an EMBL/GenBank/DDBJ whole genome shotgun (WGS) entry which is preliminary data.</text>
</comment>
<proteinExistence type="predicted"/>
<name>A0A077M603_9MICO</name>